<dbReference type="Pfam" id="PF00583">
    <property type="entry name" value="Acetyltransf_1"/>
    <property type="match status" value="1"/>
</dbReference>
<evidence type="ECO:0000313" key="2">
    <source>
        <dbReference type="EMBL" id="MBD8043958.1"/>
    </source>
</evidence>
<dbReference type="EMBL" id="JACSQC010000004">
    <property type="protein sequence ID" value="MBD8043958.1"/>
    <property type="molecule type" value="Genomic_DNA"/>
</dbReference>
<evidence type="ECO:0000259" key="1">
    <source>
        <dbReference type="PROSITE" id="PS51186"/>
    </source>
</evidence>
<keyword evidence="3" id="KW-1185">Reference proteome</keyword>
<dbReference type="Gene3D" id="3.40.630.30">
    <property type="match status" value="1"/>
</dbReference>
<name>A0ABR8YIK5_9MICC</name>
<dbReference type="RefSeq" id="WP_191746895.1">
    <property type="nucleotide sequence ID" value="NZ_JACSQC010000004.1"/>
</dbReference>
<evidence type="ECO:0000313" key="3">
    <source>
        <dbReference type="Proteomes" id="UP000652763"/>
    </source>
</evidence>
<proteinExistence type="predicted"/>
<sequence length="366" mass="39771">MEFQAQPVHQSPVPRQLGEAGTEGFLAVARLVNERNRRFWGSTDFEESPEAQLAVMQPRKAGRRVILLPAGPEPAGAAVLIVPLTDNTHAVWVDVMVDPAARGAGLGRSLLRAAEEYAASLGRRVLDAETEHRLAGTGTGAGGAVLRPATGTGEIPADASARFAQAAGFALEQVERISLLELENGADFSAGLSRARAAAGDGYALETWTGRCPDALVSDYAKLKQRMSTDAPMGDLEWEEEAWDVERVRESEATQAAAGVDLLCCAVRDLSTDTLAGHTVLWVQREQPQAAMQDDTLVLRAHRGHSLGMLLKTANLQRLQQERPQVRRIYTWNAEENRHMLRINEALGFRAAAWGGQWQRRLGSAN</sequence>
<dbReference type="SUPFAM" id="SSF55729">
    <property type="entry name" value="Acyl-CoA N-acyltransferases (Nat)"/>
    <property type="match status" value="2"/>
</dbReference>
<protein>
    <submittedName>
        <fullName evidence="2">GNAT family N-acetyltransferase</fullName>
    </submittedName>
</protein>
<dbReference type="PROSITE" id="PS51186">
    <property type="entry name" value="GNAT"/>
    <property type="match status" value="1"/>
</dbReference>
<dbReference type="Proteomes" id="UP000652763">
    <property type="component" value="Unassembled WGS sequence"/>
</dbReference>
<comment type="caution">
    <text evidence="2">The sequence shown here is derived from an EMBL/GenBank/DDBJ whole genome shotgun (WGS) entry which is preliminary data.</text>
</comment>
<feature type="domain" description="N-acetyltransferase" evidence="1">
    <location>
        <begin position="27"/>
        <end position="187"/>
    </location>
</feature>
<gene>
    <name evidence="2" type="ORF">H9638_09090</name>
</gene>
<dbReference type="CDD" id="cd04301">
    <property type="entry name" value="NAT_SF"/>
    <property type="match status" value="1"/>
</dbReference>
<dbReference type="InterPro" id="IPR000182">
    <property type="entry name" value="GNAT_dom"/>
</dbReference>
<dbReference type="InterPro" id="IPR016181">
    <property type="entry name" value="Acyl_CoA_acyltransferase"/>
</dbReference>
<organism evidence="2 3">
    <name type="scientific">Arthrobacter pullicola</name>
    <dbReference type="NCBI Taxonomy" id="2762224"/>
    <lineage>
        <taxon>Bacteria</taxon>
        <taxon>Bacillati</taxon>
        <taxon>Actinomycetota</taxon>
        <taxon>Actinomycetes</taxon>
        <taxon>Micrococcales</taxon>
        <taxon>Micrococcaceae</taxon>
        <taxon>Arthrobacter</taxon>
    </lineage>
</organism>
<reference evidence="2 3" key="1">
    <citation type="submission" date="2020-08" db="EMBL/GenBank/DDBJ databases">
        <title>A Genomic Blueprint of the Chicken Gut Microbiome.</title>
        <authorList>
            <person name="Gilroy R."/>
            <person name="Ravi A."/>
            <person name="Getino M."/>
            <person name="Pursley I."/>
            <person name="Horton D.L."/>
            <person name="Alikhan N.-F."/>
            <person name="Baker D."/>
            <person name="Gharbi K."/>
            <person name="Hall N."/>
            <person name="Watson M."/>
            <person name="Adriaenssens E.M."/>
            <person name="Foster-Nyarko E."/>
            <person name="Jarju S."/>
            <person name="Secka A."/>
            <person name="Antonio M."/>
            <person name="Oren A."/>
            <person name="Chaudhuri R."/>
            <person name="La Ragione R.M."/>
            <person name="Hildebrand F."/>
            <person name="Pallen M.J."/>
        </authorList>
    </citation>
    <scope>NUCLEOTIDE SEQUENCE [LARGE SCALE GENOMIC DNA]</scope>
    <source>
        <strain evidence="2 3">Sa2BUA2</strain>
    </source>
</reference>
<accession>A0ABR8YIK5</accession>